<dbReference type="RefSeq" id="WP_138987351.1">
    <property type="nucleotide sequence ID" value="NZ_CP043869.1"/>
</dbReference>
<dbReference type="OrthoDB" id="7058586at2"/>
<proteinExistence type="predicted"/>
<dbReference type="EMBL" id="CP043869">
    <property type="protein sequence ID" value="QEQ96739.1"/>
    <property type="molecule type" value="Genomic_DNA"/>
</dbReference>
<organism evidence="1 2">
    <name type="scientific">Neptunomonas concharum</name>
    <dbReference type="NCBI Taxonomy" id="1031538"/>
    <lineage>
        <taxon>Bacteria</taxon>
        <taxon>Pseudomonadati</taxon>
        <taxon>Pseudomonadota</taxon>
        <taxon>Gammaproteobacteria</taxon>
        <taxon>Oceanospirillales</taxon>
        <taxon>Oceanospirillaceae</taxon>
        <taxon>Neptunomonas</taxon>
    </lineage>
</organism>
<sequence length="165" mass="18520">MVSEMVFPPETKINGKESASHYRDAFRVIVNKPELEAREVYHSIFGFLPKPVQLALALRNAIVKHLGFAVSNTEMSLPLEEIAIGKKAGFLTIEHVDPSEIVCSAYEPNMDMWLSVLKLSDQEFAVSTLVNLKTKTGKVYMTIIKPFHKLIAKYCIKQALKAGRI</sequence>
<name>A0A5P1RAR4_9GAMM</name>
<evidence type="ECO:0000313" key="1">
    <source>
        <dbReference type="EMBL" id="QEQ96739.1"/>
    </source>
</evidence>
<dbReference type="AlphaFoldDB" id="A0A5P1RAR4"/>
<accession>A0A5P1RAR4</accession>
<evidence type="ECO:0000313" key="2">
    <source>
        <dbReference type="Proteomes" id="UP000324760"/>
    </source>
</evidence>
<dbReference type="InterPro" id="IPR021295">
    <property type="entry name" value="DUF2867"/>
</dbReference>
<dbReference type="Proteomes" id="UP000324760">
    <property type="component" value="Chromosome"/>
</dbReference>
<reference evidence="1 2" key="1">
    <citation type="journal article" date="2019" name="Biochem. Eng. J.">
        <title>Metabolic engineering of the marine bacteria Neptunomonas concharum for the production of acetoin and meso-2,3-butanediol from acetate.</title>
        <authorList>
            <person name="Li W."/>
            <person name="Pu N."/>
            <person name="Liu C.-X."/>
            <person name="Yuan Q.-P."/>
            <person name="Li Z.-J."/>
        </authorList>
    </citation>
    <scope>NUCLEOTIDE SEQUENCE [LARGE SCALE GENOMIC DNA]</scope>
    <source>
        <strain evidence="1 2">JCM17730</strain>
    </source>
</reference>
<gene>
    <name evidence="1" type="ORF">F0U83_08425</name>
</gene>
<keyword evidence="2" id="KW-1185">Reference proteome</keyword>
<dbReference type="Pfam" id="PF11066">
    <property type="entry name" value="DUF2867"/>
    <property type="match status" value="1"/>
</dbReference>
<dbReference type="KEGG" id="ncu:F0U83_08425"/>
<protein>
    <submittedName>
        <fullName evidence="1">DUF2867 domain-containing protein</fullName>
    </submittedName>
</protein>